<reference evidence="4" key="1">
    <citation type="journal article" date="2020" name="Nature">
        <title>Giant virus diversity and host interactions through global metagenomics.</title>
        <authorList>
            <person name="Schulz F."/>
            <person name="Roux S."/>
            <person name="Paez-Espino D."/>
            <person name="Jungbluth S."/>
            <person name="Walsh D.A."/>
            <person name="Denef V.J."/>
            <person name="McMahon K.D."/>
            <person name="Konstantinidis K.T."/>
            <person name="Eloe-Fadrosh E.A."/>
            <person name="Kyrpides N.C."/>
            <person name="Woyke T."/>
        </authorList>
    </citation>
    <scope>NUCLEOTIDE SEQUENCE</scope>
    <source>
        <strain evidence="4">GVMAG-M-3300020166-5</strain>
    </source>
</reference>
<evidence type="ECO:0000256" key="1">
    <source>
        <dbReference type="ARBA" id="ARBA00022722"/>
    </source>
</evidence>
<dbReference type="InterPro" id="IPR002421">
    <property type="entry name" value="5-3_exonuclease"/>
</dbReference>
<dbReference type="SUPFAM" id="SSF47807">
    <property type="entry name" value="5' to 3' exonuclease, C-terminal subdomain"/>
    <property type="match status" value="1"/>
</dbReference>
<evidence type="ECO:0000313" key="4">
    <source>
        <dbReference type="EMBL" id="QHS96703.1"/>
    </source>
</evidence>
<dbReference type="SUPFAM" id="SSF88723">
    <property type="entry name" value="PIN domain-like"/>
    <property type="match status" value="1"/>
</dbReference>
<evidence type="ECO:0000256" key="2">
    <source>
        <dbReference type="ARBA" id="ARBA00022801"/>
    </source>
</evidence>
<proteinExistence type="predicted"/>
<sequence>MKFILIDGSYFIYYRYFSLKNWWRNAKHIDESCIPFENARFIDKYRTTFIKKLAEIKEIYSPNEKAIILVGKDCPSSNIWRRKLFAEYKHGRKNDDNGVGHSFKLTYTENLFSKGGANAILYDEELEADDCIAVTTRHIENTYPDSSVHIITSDMDYLQLVNDNVYIYNLQGKLLTDSKHSFNNPEKDLFCKIVSGDKSDNIQSVFARCGQKTAAKYYDDRGEFKRKLELDPDAKKLYERNREIIDFDYIPKYLEERFKKKCLKLPASFCNE</sequence>
<organism evidence="4">
    <name type="scientific">viral metagenome</name>
    <dbReference type="NCBI Taxonomy" id="1070528"/>
    <lineage>
        <taxon>unclassified sequences</taxon>
        <taxon>metagenomes</taxon>
        <taxon>organismal metagenomes</taxon>
    </lineage>
</organism>
<keyword evidence="1" id="KW-0540">Nuclease</keyword>
<keyword evidence="2" id="KW-0378">Hydrolase</keyword>
<dbReference type="GO" id="GO:0008409">
    <property type="term" value="F:5'-3' exonuclease activity"/>
    <property type="evidence" value="ECO:0007669"/>
    <property type="project" value="InterPro"/>
</dbReference>
<dbReference type="AlphaFoldDB" id="A0A6C0BZJ4"/>
<dbReference type="PANTHER" id="PTHR42646:SF2">
    <property type="entry name" value="5'-3' EXONUCLEASE FAMILY PROTEIN"/>
    <property type="match status" value="1"/>
</dbReference>
<dbReference type="InterPro" id="IPR020046">
    <property type="entry name" value="5-3_exonucl_a-hlix_arch_N"/>
</dbReference>
<dbReference type="EMBL" id="MN739278">
    <property type="protein sequence ID" value="QHS96703.1"/>
    <property type="molecule type" value="Genomic_DNA"/>
</dbReference>
<protein>
    <recommendedName>
        <fullName evidence="3">5'-3' exonuclease domain-containing protein</fullName>
    </recommendedName>
</protein>
<dbReference type="InterPro" id="IPR036279">
    <property type="entry name" value="5-3_exonuclease_C_sf"/>
</dbReference>
<accession>A0A6C0BZJ4</accession>
<dbReference type="GO" id="GO:0033567">
    <property type="term" value="P:DNA replication, Okazaki fragment processing"/>
    <property type="evidence" value="ECO:0007669"/>
    <property type="project" value="InterPro"/>
</dbReference>
<dbReference type="Pfam" id="PF02739">
    <property type="entry name" value="5_3_exonuc_N"/>
    <property type="match status" value="1"/>
</dbReference>
<dbReference type="InterPro" id="IPR029060">
    <property type="entry name" value="PIN-like_dom_sf"/>
</dbReference>
<name>A0A6C0BZJ4_9ZZZZ</name>
<dbReference type="Gene3D" id="3.40.50.1010">
    <property type="entry name" value="5'-nuclease"/>
    <property type="match status" value="1"/>
</dbReference>
<evidence type="ECO:0000259" key="3">
    <source>
        <dbReference type="SMART" id="SM00475"/>
    </source>
</evidence>
<dbReference type="SMART" id="SM00475">
    <property type="entry name" value="53EXOc"/>
    <property type="match status" value="1"/>
</dbReference>
<dbReference type="InterPro" id="IPR038969">
    <property type="entry name" value="FEN"/>
</dbReference>
<dbReference type="PANTHER" id="PTHR42646">
    <property type="entry name" value="FLAP ENDONUCLEASE XNI"/>
    <property type="match status" value="1"/>
</dbReference>
<dbReference type="GO" id="GO:0003677">
    <property type="term" value="F:DNA binding"/>
    <property type="evidence" value="ECO:0007669"/>
    <property type="project" value="InterPro"/>
</dbReference>
<dbReference type="GO" id="GO:0017108">
    <property type="term" value="F:5'-flap endonuclease activity"/>
    <property type="evidence" value="ECO:0007669"/>
    <property type="project" value="InterPro"/>
</dbReference>
<feature type="domain" description="5'-3' exonuclease" evidence="3">
    <location>
        <begin position="1"/>
        <end position="264"/>
    </location>
</feature>